<evidence type="ECO:0000313" key="3">
    <source>
        <dbReference type="Proteomes" id="UP000325440"/>
    </source>
</evidence>
<dbReference type="InterPro" id="IPR043502">
    <property type="entry name" value="DNA/RNA_pol_sf"/>
</dbReference>
<evidence type="ECO:0000259" key="1">
    <source>
        <dbReference type="PROSITE" id="PS50878"/>
    </source>
</evidence>
<dbReference type="AlphaFoldDB" id="A0A5E4NG17"/>
<dbReference type="InterPro" id="IPR000477">
    <property type="entry name" value="RT_dom"/>
</dbReference>
<feature type="domain" description="Reverse transcriptase" evidence="1">
    <location>
        <begin position="1"/>
        <end position="76"/>
    </location>
</feature>
<organism evidence="2 3">
    <name type="scientific">Cinara cedri</name>
    <dbReference type="NCBI Taxonomy" id="506608"/>
    <lineage>
        <taxon>Eukaryota</taxon>
        <taxon>Metazoa</taxon>
        <taxon>Ecdysozoa</taxon>
        <taxon>Arthropoda</taxon>
        <taxon>Hexapoda</taxon>
        <taxon>Insecta</taxon>
        <taxon>Pterygota</taxon>
        <taxon>Neoptera</taxon>
        <taxon>Paraneoptera</taxon>
        <taxon>Hemiptera</taxon>
        <taxon>Sternorrhyncha</taxon>
        <taxon>Aphidomorpha</taxon>
        <taxon>Aphidoidea</taxon>
        <taxon>Aphididae</taxon>
        <taxon>Lachninae</taxon>
        <taxon>Cinara</taxon>
    </lineage>
</organism>
<dbReference type="EMBL" id="CABPRJ010002371">
    <property type="protein sequence ID" value="VVC43707.1"/>
    <property type="molecule type" value="Genomic_DNA"/>
</dbReference>
<evidence type="ECO:0000313" key="2">
    <source>
        <dbReference type="EMBL" id="VVC43707.1"/>
    </source>
</evidence>
<proteinExistence type="predicted"/>
<keyword evidence="2" id="KW-0695">RNA-directed DNA polymerase</keyword>
<sequence>MEIFIKVKVGSSETEQILVKSGLRQGDSMSPVLFNIVLEKVIRAMNVRPDEGVKLQNSSIGLLAYADDLVLMEESP</sequence>
<dbReference type="Pfam" id="PF00078">
    <property type="entry name" value="RVT_1"/>
    <property type="match status" value="1"/>
</dbReference>
<gene>
    <name evidence="2" type="ORF">CINCED_3A013101</name>
</gene>
<reference evidence="2 3" key="1">
    <citation type="submission" date="2019-08" db="EMBL/GenBank/DDBJ databases">
        <authorList>
            <person name="Alioto T."/>
            <person name="Alioto T."/>
            <person name="Gomez Garrido J."/>
        </authorList>
    </citation>
    <scope>NUCLEOTIDE SEQUENCE [LARGE SCALE GENOMIC DNA]</scope>
</reference>
<name>A0A5E4NG17_9HEMI</name>
<keyword evidence="2" id="KW-0548">Nucleotidyltransferase</keyword>
<dbReference type="PROSITE" id="PS50878">
    <property type="entry name" value="RT_POL"/>
    <property type="match status" value="1"/>
</dbReference>
<dbReference type="SUPFAM" id="SSF56672">
    <property type="entry name" value="DNA/RNA polymerases"/>
    <property type="match status" value="1"/>
</dbReference>
<dbReference type="Proteomes" id="UP000325440">
    <property type="component" value="Unassembled WGS sequence"/>
</dbReference>
<keyword evidence="2" id="KW-0808">Transferase</keyword>
<accession>A0A5E4NG17</accession>
<keyword evidence="3" id="KW-1185">Reference proteome</keyword>
<dbReference type="GO" id="GO:0003964">
    <property type="term" value="F:RNA-directed DNA polymerase activity"/>
    <property type="evidence" value="ECO:0007669"/>
    <property type="project" value="UniProtKB-KW"/>
</dbReference>
<protein>
    <submittedName>
        <fullName evidence="2">Reverse transcriptase domain</fullName>
    </submittedName>
</protein>
<dbReference type="OrthoDB" id="6628481at2759"/>